<reference evidence="1 2" key="1">
    <citation type="journal article" date="2013" name="Curr. Biol.">
        <title>The Genome of the Foraminiferan Reticulomyxa filosa.</title>
        <authorList>
            <person name="Glockner G."/>
            <person name="Hulsmann N."/>
            <person name="Schleicher M."/>
            <person name="Noegel A.A."/>
            <person name="Eichinger L."/>
            <person name="Gallinger C."/>
            <person name="Pawlowski J."/>
            <person name="Sierra R."/>
            <person name="Euteneuer U."/>
            <person name="Pillet L."/>
            <person name="Moustafa A."/>
            <person name="Platzer M."/>
            <person name="Groth M."/>
            <person name="Szafranski K."/>
            <person name="Schliwa M."/>
        </authorList>
    </citation>
    <scope>NUCLEOTIDE SEQUENCE [LARGE SCALE GENOMIC DNA]</scope>
</reference>
<organism evidence="1 2">
    <name type="scientific">Reticulomyxa filosa</name>
    <dbReference type="NCBI Taxonomy" id="46433"/>
    <lineage>
        <taxon>Eukaryota</taxon>
        <taxon>Sar</taxon>
        <taxon>Rhizaria</taxon>
        <taxon>Retaria</taxon>
        <taxon>Foraminifera</taxon>
        <taxon>Monothalamids</taxon>
        <taxon>Reticulomyxidae</taxon>
        <taxon>Reticulomyxa</taxon>
    </lineage>
</organism>
<accession>X6MR72</accession>
<gene>
    <name evidence="1" type="ORF">RFI_21192</name>
</gene>
<evidence type="ECO:0000313" key="2">
    <source>
        <dbReference type="Proteomes" id="UP000023152"/>
    </source>
</evidence>
<dbReference type="AlphaFoldDB" id="X6MR72"/>
<name>X6MR72_RETFI</name>
<proteinExistence type="predicted"/>
<evidence type="ECO:0000313" key="1">
    <source>
        <dbReference type="EMBL" id="ETO16161.1"/>
    </source>
</evidence>
<dbReference type="EMBL" id="ASPP01018516">
    <property type="protein sequence ID" value="ETO16161.1"/>
    <property type="molecule type" value="Genomic_DNA"/>
</dbReference>
<sequence length="344" mass="40373">MHSTKQFVSLWNKFLHDAKLKTQKKKSVFATTKQRIIDNIREHMYTYFHEQISRTTRNIWKIPLSQGQLEGQLFTYTYNFLSVLNESPLNLGSVAPYINEDILNFLSERSSHPGLPTFARKHETIPVDPRDLSIKLSSLQLLFDIAPFLSKAEKRDNTSSQPLQEQQQFEEFLRKIYKNDDKAFQEALEQHLKTSKKTLHVQTPPNLKKRLCLLHSLTLRSQIMTLYQSIWLLKYADAATSYDVLPLSDGNTQRVFHWQLLSKNPVGFLEQLDSKNMTKKLNKMLIKKLNNQGASRSPLFWSGCTPAECWMDLTYQWHFSNKNWRKQQHTAKVLDWRLVDASLW</sequence>
<keyword evidence="2" id="KW-1185">Reference proteome</keyword>
<comment type="caution">
    <text evidence="1">The sequence shown here is derived from an EMBL/GenBank/DDBJ whole genome shotgun (WGS) entry which is preliminary data.</text>
</comment>
<dbReference type="Proteomes" id="UP000023152">
    <property type="component" value="Unassembled WGS sequence"/>
</dbReference>
<protein>
    <submittedName>
        <fullName evidence="1">Uncharacterized protein</fullName>
    </submittedName>
</protein>